<dbReference type="InterPro" id="IPR013320">
    <property type="entry name" value="ConA-like_dom_sf"/>
</dbReference>
<proteinExistence type="predicted"/>
<keyword evidence="1" id="KW-0812">Transmembrane</keyword>
<evidence type="ECO:0000256" key="1">
    <source>
        <dbReference type="SAM" id="Phobius"/>
    </source>
</evidence>
<evidence type="ECO:0000313" key="2">
    <source>
        <dbReference type="EMBL" id="QHT30936.1"/>
    </source>
</evidence>
<feature type="transmembrane region" description="Helical" evidence="1">
    <location>
        <begin position="59"/>
        <end position="80"/>
    </location>
</feature>
<dbReference type="AlphaFoldDB" id="A0A6C0EP19"/>
<organism evidence="2">
    <name type="scientific">viral metagenome</name>
    <dbReference type="NCBI Taxonomy" id="1070528"/>
    <lineage>
        <taxon>unclassified sequences</taxon>
        <taxon>metagenomes</taxon>
        <taxon>organismal metagenomes</taxon>
    </lineage>
</organism>
<name>A0A6C0EP19_9ZZZZ</name>
<keyword evidence="1" id="KW-0472">Membrane</keyword>
<protein>
    <submittedName>
        <fullName evidence="2">Uncharacterized protein</fullName>
    </submittedName>
</protein>
<sequence length="454" mass="48224">MGGLFAKPAPAPKLSFTPDFSKATLTGEELMKQTAAFQAQAQNAAVTAAATARSSVGSFYTPIIILLSIVAFLSLVIVLYDAFAPDSWPNIFFNKSKGSPPSGGQVPASNILYIGYARYGTDNQTNYQDVTSYITSMVQNDSSLPSFTVGYANVGLATDPYPGKLKTLYVQYYIGTGGYTYIQGDDGTPFPQLPQTGVTAPADKGVQAPAPPILSKLYSSVFGNSSGDLAPSFHDATTSAIVPGNRAPLSAERDGGYGMQWWMYVKDWNYGYGKPKSVVKRPDSTNGAVMNPHISLHPTDNSLQVSVSVYPATEGGSGKAQPAPAGHSGSSDDVFVCEVPNIPLQTWFSVSVTVFGRNMDIYIDGKLVKSCFLSGVPKPSVGDIQLTPDGGFSGRICGFYHYPKMLTPADAMTFWQAGTSCKNKTTTGGSSATGYSVKFGVYDAVGKEIQQYAF</sequence>
<reference evidence="2" key="1">
    <citation type="journal article" date="2020" name="Nature">
        <title>Giant virus diversity and host interactions through global metagenomics.</title>
        <authorList>
            <person name="Schulz F."/>
            <person name="Roux S."/>
            <person name="Paez-Espino D."/>
            <person name="Jungbluth S."/>
            <person name="Walsh D.A."/>
            <person name="Denef V.J."/>
            <person name="McMahon K.D."/>
            <person name="Konstantinidis K.T."/>
            <person name="Eloe-Fadrosh E.A."/>
            <person name="Kyrpides N.C."/>
            <person name="Woyke T."/>
        </authorList>
    </citation>
    <scope>NUCLEOTIDE SEQUENCE</scope>
    <source>
        <strain evidence="2">GVMAG-M-3300009151-50</strain>
    </source>
</reference>
<dbReference type="SUPFAM" id="SSF49899">
    <property type="entry name" value="Concanavalin A-like lectins/glucanases"/>
    <property type="match status" value="1"/>
</dbReference>
<dbReference type="EMBL" id="MN738914">
    <property type="protein sequence ID" value="QHT30936.1"/>
    <property type="molecule type" value="Genomic_DNA"/>
</dbReference>
<keyword evidence="1" id="KW-1133">Transmembrane helix</keyword>
<accession>A0A6C0EP19</accession>